<gene>
    <name evidence="2" type="ORF">EGI31_06625</name>
</gene>
<keyword evidence="3" id="KW-1185">Reference proteome</keyword>
<dbReference type="AlphaFoldDB" id="A0AAE3KSJ1"/>
<keyword evidence="1" id="KW-1133">Transmembrane helix</keyword>
<sequence>MVLKKYALSFILFIVLFLVKLSPWQHFLHSKIWVIFAFFVALDFLVKMLVEQGMTNKRENFVQFYLASVVLRFILLLVFIGFGLFMYKENQNLFVLNVFVLYLFFTIFEISTLLSKLRRF</sequence>
<comment type="caution">
    <text evidence="2">The sequence shown here is derived from an EMBL/GenBank/DDBJ whole genome shotgun (WGS) entry which is preliminary data.</text>
</comment>
<feature type="transmembrane region" description="Helical" evidence="1">
    <location>
        <begin position="31"/>
        <end position="50"/>
    </location>
</feature>
<proteinExistence type="predicted"/>
<dbReference type="EMBL" id="RJUF01000012">
    <property type="protein sequence ID" value="MCP9762624.1"/>
    <property type="molecule type" value="Genomic_DNA"/>
</dbReference>
<feature type="transmembrane region" description="Helical" evidence="1">
    <location>
        <begin position="93"/>
        <end position="114"/>
    </location>
</feature>
<keyword evidence="1" id="KW-0812">Transmembrane</keyword>
<organism evidence="2 3">
    <name type="scientific">Lacihabitans soyangensis</name>
    <dbReference type="NCBI Taxonomy" id="869394"/>
    <lineage>
        <taxon>Bacteria</taxon>
        <taxon>Pseudomonadati</taxon>
        <taxon>Bacteroidota</taxon>
        <taxon>Cytophagia</taxon>
        <taxon>Cytophagales</taxon>
        <taxon>Leadbetterellaceae</taxon>
        <taxon>Lacihabitans</taxon>
    </lineage>
</organism>
<accession>A0AAE3KSJ1</accession>
<name>A0AAE3KSJ1_9BACT</name>
<dbReference type="Proteomes" id="UP001204144">
    <property type="component" value="Unassembled WGS sequence"/>
</dbReference>
<evidence type="ECO:0000313" key="2">
    <source>
        <dbReference type="EMBL" id="MCP9762624.1"/>
    </source>
</evidence>
<feature type="transmembrane region" description="Helical" evidence="1">
    <location>
        <begin position="62"/>
        <end position="87"/>
    </location>
</feature>
<evidence type="ECO:0000313" key="3">
    <source>
        <dbReference type="Proteomes" id="UP001204144"/>
    </source>
</evidence>
<reference evidence="2 3" key="1">
    <citation type="submission" date="2018-11" db="EMBL/GenBank/DDBJ databases">
        <title>Novel bacteria species description.</title>
        <authorList>
            <person name="Han J.-H."/>
        </authorList>
    </citation>
    <scope>NUCLEOTIDE SEQUENCE [LARGE SCALE GENOMIC DNA]</scope>
    <source>
        <strain evidence="2 3">KCTC23259</strain>
    </source>
</reference>
<protein>
    <submittedName>
        <fullName evidence="2">Uncharacterized protein</fullName>
    </submittedName>
</protein>
<keyword evidence="1" id="KW-0472">Membrane</keyword>
<evidence type="ECO:0000256" key="1">
    <source>
        <dbReference type="SAM" id="Phobius"/>
    </source>
</evidence>